<organism evidence="2 3">
    <name type="scientific">Dactylosporangium sucinum</name>
    <dbReference type="NCBI Taxonomy" id="1424081"/>
    <lineage>
        <taxon>Bacteria</taxon>
        <taxon>Bacillati</taxon>
        <taxon>Actinomycetota</taxon>
        <taxon>Actinomycetes</taxon>
        <taxon>Micromonosporales</taxon>
        <taxon>Micromonosporaceae</taxon>
        <taxon>Dactylosporangium</taxon>
    </lineage>
</organism>
<keyword evidence="3" id="KW-1185">Reference proteome</keyword>
<gene>
    <name evidence="2" type="ORF">GCM10007977_074580</name>
</gene>
<dbReference type="SUPFAM" id="SSF53807">
    <property type="entry name" value="Helical backbone' metal receptor"/>
    <property type="match status" value="1"/>
</dbReference>
<evidence type="ECO:0000313" key="2">
    <source>
        <dbReference type="EMBL" id="GGM62155.1"/>
    </source>
</evidence>
<name>A0A917U885_9ACTN</name>
<dbReference type="PANTHER" id="PTHR30535:SF35">
    <property type="entry name" value="PERIPLASMIC BINDING PROTEIN"/>
    <property type="match status" value="1"/>
</dbReference>
<dbReference type="EMBL" id="BMPI01000046">
    <property type="protein sequence ID" value="GGM62155.1"/>
    <property type="molecule type" value="Genomic_DNA"/>
</dbReference>
<proteinExistence type="inferred from homology"/>
<reference evidence="2" key="2">
    <citation type="submission" date="2020-09" db="EMBL/GenBank/DDBJ databases">
        <authorList>
            <person name="Sun Q."/>
            <person name="Ohkuma M."/>
        </authorList>
    </citation>
    <scope>NUCLEOTIDE SEQUENCE</scope>
    <source>
        <strain evidence="2">JCM 19831</strain>
    </source>
</reference>
<accession>A0A917U885</accession>
<comment type="caution">
    <text evidence="2">The sequence shown here is derived from an EMBL/GenBank/DDBJ whole genome shotgun (WGS) entry which is preliminary data.</text>
</comment>
<comment type="similarity">
    <text evidence="1">Belongs to the bacterial solute-binding protein 8 family.</text>
</comment>
<evidence type="ECO:0000313" key="3">
    <source>
        <dbReference type="Proteomes" id="UP000642070"/>
    </source>
</evidence>
<sequence>MTRPGAGRRHLADDLGHHLTLDGPPRRIVSLVPSLSEALAVTVPDRLVAVTDWCTHPPGLDLPRVRGTKNPDRSAVEALRPDLVVANQEENRRIDVDRLRAAGVPVWVTVIESLDDALRSLRRLFVDVLAVGEPGWLRTAADEWSRPAPQPASRVVVPIWRDPWMVVGSRTFAGDVLVRLGLVNAFRTSPERYPRVNLAELRSADPGLVLLPDEPYPFTDDDGPEAFPGIRTVLVSGRQLTWYGPSLASARAELLDQLR</sequence>
<dbReference type="PANTHER" id="PTHR30535">
    <property type="entry name" value="VITAMIN B12-BINDING PROTEIN"/>
    <property type="match status" value="1"/>
</dbReference>
<reference evidence="2" key="1">
    <citation type="journal article" date="2014" name="Int. J. Syst. Evol. Microbiol.">
        <title>Complete genome sequence of Corynebacterium casei LMG S-19264T (=DSM 44701T), isolated from a smear-ripened cheese.</title>
        <authorList>
            <consortium name="US DOE Joint Genome Institute (JGI-PGF)"/>
            <person name="Walter F."/>
            <person name="Albersmeier A."/>
            <person name="Kalinowski J."/>
            <person name="Ruckert C."/>
        </authorList>
    </citation>
    <scope>NUCLEOTIDE SEQUENCE</scope>
    <source>
        <strain evidence="2">JCM 19831</strain>
    </source>
</reference>
<dbReference type="AlphaFoldDB" id="A0A917U885"/>
<dbReference type="NCBIfam" id="NF038402">
    <property type="entry name" value="TroA_like"/>
    <property type="match status" value="1"/>
</dbReference>
<dbReference type="Proteomes" id="UP000642070">
    <property type="component" value="Unassembled WGS sequence"/>
</dbReference>
<dbReference type="InterPro" id="IPR050902">
    <property type="entry name" value="ABC_Transporter_SBP"/>
</dbReference>
<dbReference type="InterPro" id="IPR054828">
    <property type="entry name" value="Vit_B12_bind_prot"/>
</dbReference>
<dbReference type="Gene3D" id="3.40.50.1980">
    <property type="entry name" value="Nitrogenase molybdenum iron protein domain"/>
    <property type="match status" value="2"/>
</dbReference>
<evidence type="ECO:0000256" key="1">
    <source>
        <dbReference type="ARBA" id="ARBA00008814"/>
    </source>
</evidence>
<protein>
    <submittedName>
        <fullName evidence="2">ABC transporter substrate-binding protein</fullName>
    </submittedName>
</protein>